<dbReference type="Gene3D" id="2.30.180.10">
    <property type="entry name" value="FAS1 domain"/>
    <property type="match status" value="1"/>
</dbReference>
<dbReference type="InterPro" id="IPR000782">
    <property type="entry name" value="FAS1_domain"/>
</dbReference>
<evidence type="ECO:0000259" key="1">
    <source>
        <dbReference type="PROSITE" id="PS50213"/>
    </source>
</evidence>
<organism evidence="2">
    <name type="scientific">Lepeophtheirus salmonis</name>
    <name type="common">Salmon louse</name>
    <name type="synonym">Caligus salmonis</name>
    <dbReference type="NCBI Taxonomy" id="72036"/>
    <lineage>
        <taxon>Eukaryota</taxon>
        <taxon>Metazoa</taxon>
        <taxon>Ecdysozoa</taxon>
        <taxon>Arthropoda</taxon>
        <taxon>Crustacea</taxon>
        <taxon>Multicrustacea</taxon>
        <taxon>Hexanauplia</taxon>
        <taxon>Copepoda</taxon>
        <taxon>Siphonostomatoida</taxon>
        <taxon>Caligidae</taxon>
        <taxon>Lepeophtheirus</taxon>
    </lineage>
</organism>
<dbReference type="Pfam" id="PF02469">
    <property type="entry name" value="Fasciclin"/>
    <property type="match status" value="1"/>
</dbReference>
<feature type="domain" description="FAS1" evidence="1">
    <location>
        <begin position="13"/>
        <end position="144"/>
    </location>
</feature>
<proteinExistence type="predicted"/>
<evidence type="ECO:0000313" key="2">
    <source>
        <dbReference type="EMBL" id="CDW28414.1"/>
    </source>
</evidence>
<dbReference type="InterPro" id="IPR036378">
    <property type="entry name" value="FAS1_dom_sf"/>
</dbReference>
<dbReference type="SUPFAM" id="SSF82153">
    <property type="entry name" value="FAS1 domain"/>
    <property type="match status" value="1"/>
</dbReference>
<dbReference type="AlphaFoldDB" id="A0A0K2TQW1"/>
<dbReference type="PROSITE" id="PS50213">
    <property type="entry name" value="FAS1"/>
    <property type="match status" value="1"/>
</dbReference>
<accession>A0A0K2TQW1</accession>
<reference evidence="2" key="1">
    <citation type="submission" date="2014-05" db="EMBL/GenBank/DDBJ databases">
        <authorList>
            <person name="Chronopoulou M."/>
        </authorList>
    </citation>
    <scope>NUCLEOTIDE SEQUENCE</scope>
    <source>
        <tissue evidence="2">Whole organism</tissue>
    </source>
</reference>
<feature type="non-terminal residue" evidence="2">
    <location>
        <position position="161"/>
    </location>
</feature>
<dbReference type="EMBL" id="HACA01011053">
    <property type="protein sequence ID" value="CDW28414.1"/>
    <property type="molecule type" value="Transcribed_RNA"/>
</dbReference>
<name>A0A0K2TQW1_LEPSM</name>
<protein>
    <recommendedName>
        <fullName evidence="1">FAS1 domain-containing protein</fullName>
    </recommendedName>
</protein>
<sequence length="161" mass="17739">MELSDGGFQLPSISDELIQEAEQKGVGLFLRMWKELQESGKVEEMTEDTNWSLFAPMNESLSSSLEGQDEDFKVKLIQQHLCSCSLELESLEGGVDGEETTLQNLEGSSITIRNEGGSLMVNDSIVKETITTPNATILVIDCNLFTDTPDCGKSRVVRSPF</sequence>